<dbReference type="Gene3D" id="3.30.40.10">
    <property type="entry name" value="Zinc/RING finger domain, C3HC4 (zinc finger)"/>
    <property type="match status" value="1"/>
</dbReference>
<evidence type="ECO:0000259" key="3">
    <source>
        <dbReference type="PROSITE" id="PS50089"/>
    </source>
</evidence>
<dbReference type="KEGG" id="fvn:FVRRES_09054"/>
<dbReference type="GO" id="GO:0008270">
    <property type="term" value="F:zinc ion binding"/>
    <property type="evidence" value="ECO:0007669"/>
    <property type="project" value="UniProtKB-KW"/>
</dbReference>
<dbReference type="RefSeq" id="XP_025592692.1">
    <property type="nucleotide sequence ID" value="XM_025737875.2"/>
</dbReference>
<dbReference type="AlphaFoldDB" id="A0A2L2TTT4"/>
<sequence length="259" mass="29716">MGPRSFSLSRRQRPDETPELVELPPQRTRTIVQTSSAGAKARTNSKGEPLSRMDELCESSRPLIDRIDRNVRHPSVKYSQLYFGGNHCVMCGKPYCHTSQSGQLSAWMESEARAFLPCGHHFGISCLKKFLRTAADHNYRCPMGSCLPIQHRCQHVAIPELQVPARVHLDMETGLNHLPFDCEFCNTAKATKSAETADKHFARMCDTEKTKLIRKYYDLRWRMTGPKNRLGYYMFNQKRFAKSKFHTFKDLLDVVMRGG</sequence>
<dbReference type="InterPro" id="IPR001841">
    <property type="entry name" value="Znf_RING"/>
</dbReference>
<feature type="compositionally biased region" description="Polar residues" evidence="2">
    <location>
        <begin position="27"/>
        <end position="46"/>
    </location>
</feature>
<name>A0A2L2TTT4_9HYPO</name>
<evidence type="ECO:0000256" key="1">
    <source>
        <dbReference type="PROSITE-ProRule" id="PRU00175"/>
    </source>
</evidence>
<dbReference type="SUPFAM" id="SSF57850">
    <property type="entry name" value="RING/U-box"/>
    <property type="match status" value="1"/>
</dbReference>
<evidence type="ECO:0000256" key="2">
    <source>
        <dbReference type="SAM" id="MobiDB-lite"/>
    </source>
</evidence>
<reference evidence="5" key="1">
    <citation type="submission" date="2014-10" db="EMBL/GenBank/DDBJ databases">
        <authorList>
            <person name="King R."/>
        </authorList>
    </citation>
    <scope>NUCLEOTIDE SEQUENCE [LARGE SCALE GENOMIC DNA]</scope>
    <source>
        <strain evidence="5">A3/5</strain>
    </source>
</reference>
<accession>A0A2L2TTT4</accession>
<keyword evidence="5" id="KW-1185">Reference proteome</keyword>
<dbReference type="STRING" id="56646.A0A2L2TTT4"/>
<evidence type="ECO:0000313" key="4">
    <source>
        <dbReference type="EMBL" id="CEI68977.1"/>
    </source>
</evidence>
<dbReference type="InterPro" id="IPR013083">
    <property type="entry name" value="Znf_RING/FYVE/PHD"/>
</dbReference>
<proteinExistence type="predicted"/>
<keyword evidence="1" id="KW-0862">Zinc</keyword>
<dbReference type="GeneID" id="37260693"/>
<dbReference type="EMBL" id="LN649231">
    <property type="protein sequence ID" value="CEI68977.1"/>
    <property type="molecule type" value="Genomic_DNA"/>
</dbReference>
<evidence type="ECO:0000313" key="5">
    <source>
        <dbReference type="Proteomes" id="UP000245910"/>
    </source>
</evidence>
<dbReference type="Proteomes" id="UP000245910">
    <property type="component" value="Chromosome III"/>
</dbReference>
<organism evidence="4 5">
    <name type="scientific">Fusarium venenatum</name>
    <dbReference type="NCBI Taxonomy" id="56646"/>
    <lineage>
        <taxon>Eukaryota</taxon>
        <taxon>Fungi</taxon>
        <taxon>Dikarya</taxon>
        <taxon>Ascomycota</taxon>
        <taxon>Pezizomycotina</taxon>
        <taxon>Sordariomycetes</taxon>
        <taxon>Hypocreomycetidae</taxon>
        <taxon>Hypocreales</taxon>
        <taxon>Nectriaceae</taxon>
        <taxon>Fusarium</taxon>
    </lineage>
</organism>
<feature type="domain" description="RING-type" evidence="3">
    <location>
        <begin position="88"/>
        <end position="143"/>
    </location>
</feature>
<protein>
    <recommendedName>
        <fullName evidence="3">RING-type domain-containing protein</fullName>
    </recommendedName>
</protein>
<keyword evidence="1" id="KW-0479">Metal-binding</keyword>
<keyword evidence="1" id="KW-0863">Zinc-finger</keyword>
<dbReference type="PROSITE" id="PS50089">
    <property type="entry name" value="ZF_RING_2"/>
    <property type="match status" value="1"/>
</dbReference>
<feature type="region of interest" description="Disordered" evidence="2">
    <location>
        <begin position="1"/>
        <end position="51"/>
    </location>
</feature>